<dbReference type="CDD" id="cd00160">
    <property type="entry name" value="RhoGEF"/>
    <property type="match status" value="1"/>
</dbReference>
<proteinExistence type="predicted"/>
<dbReference type="InterPro" id="IPR000219">
    <property type="entry name" value="DH_dom"/>
</dbReference>
<protein>
    <recommendedName>
        <fullName evidence="2">DH domain-containing protein</fullName>
    </recommendedName>
</protein>
<dbReference type="GO" id="GO:0005085">
    <property type="term" value="F:guanyl-nucleotide exchange factor activity"/>
    <property type="evidence" value="ECO:0007669"/>
    <property type="project" value="InterPro"/>
</dbReference>
<dbReference type="AlphaFoldDB" id="A0A168RHJ3"/>
<dbReference type="PANTHER" id="PTHR12673:SF159">
    <property type="entry name" value="LD03170P"/>
    <property type="match status" value="1"/>
</dbReference>
<feature type="region of interest" description="Disordered" evidence="1">
    <location>
        <begin position="633"/>
        <end position="708"/>
    </location>
</feature>
<dbReference type="Gene3D" id="1.20.900.10">
    <property type="entry name" value="Dbl homology (DH) domain"/>
    <property type="match status" value="1"/>
</dbReference>
<evidence type="ECO:0000256" key="1">
    <source>
        <dbReference type="SAM" id="MobiDB-lite"/>
    </source>
</evidence>
<feature type="region of interest" description="Disordered" evidence="1">
    <location>
        <begin position="943"/>
        <end position="972"/>
    </location>
</feature>
<dbReference type="InterPro" id="IPR051092">
    <property type="entry name" value="FYVE_RhoGEF_PH"/>
</dbReference>
<feature type="compositionally biased region" description="Polar residues" evidence="1">
    <location>
        <begin position="744"/>
        <end position="759"/>
    </location>
</feature>
<accession>A0A168RHJ3</accession>
<dbReference type="PANTHER" id="PTHR12673">
    <property type="entry name" value="FACIOGENITAL DYSPLASIA PROTEIN"/>
    <property type="match status" value="1"/>
</dbReference>
<sequence>MKAIHVSLEELGYTSNYILDNGDNDDNDMPSVSRLMRPLGQTIDFVIPTHGDIETPSKQLISILGTRYNASDHNFTFDIGSHNDNSKTTLQHKYNCNNQLRTDAIDEFVSTEKNYIRKLQALVNTVIKPLKLSCAQDKQPILKQYMCANIFLNLEQILDLHQHFLKELVSRKSDFAALCSTFMAKMERYRRYLLKVNDAHELHSAEYQKNHHYRSFITKAITNPVFEKLSLKDLLDQPWKRITAYTLLIKNIRNCTSIDHPDFAKLTDAFTQINTIASVRDDVPTILATKSHDMYLSIRKAPCHLIKQNRTLVTHLDAIEINRITGKLSRYVTLFLFCDKIMVTSRSPHAKGVDICGDDRMTTGPSPLAHLAPKKKKGLDFKFCGWVDLQHIDLFHGLSDIPASSIVVRASSDFQDSFTETGYEKYFQKGARIFTFQSDTSQQTRASFIQQKDSFVDTFYKTRAVKRQYGHQDATYHRTWNGVNVYSNLYNYSTYRKVDLKNNVAAILLNNNDPEADISSLLNSSRSSPWIVVLVRPDSQGLKLCFWTKFTLTCIHQTTIATNDQQMDFATVFWNNVIKCEQKLRCSRTYRVMNDSLEVDQAQRPIRSRSRSLSRTSISNSTSISNISKFFSRSRSQPPFSSSTTSSSLSSSSPSLDLVLRPSKSTPSQQHLPESNHRGRWKQRSRSQSISGEPLTSASESTFTAPTPQRRKLSFEASFFKIDLKSSFTPPAPTTQKPVAPIDTPSTLAPQSTSPTHVMNLQASNPIDYAAHSLDPPSYPKSIDPQKQRQLINKLDAMYHDMAGIGMTSRKSHQEQQKQQKTPRYALDPLLATCPGGPNSLSPAFKPPGITGFHVSNFDSTSSRSPSFTNTLSSYTSQSSLSSLSLEEPEDLCKGYGPSPHIVNGDSMQLPSSQLLQDQMDDEIARRMISGFASSKKAYASKPKALSSPYTPSKHHHCGRQERSSPTPMATLSTPMSTVVLDREAALDDISDALNHCSSQVNSGWHLLLDKQRMLGNQVNHIAGLLPSGDLTDANILAESYRETMDESAGFFNKINTELEEISNIVKSYRQRHQQHLNSSIDRKPSNLPLDTSNANSLLDRKLKEVQLERDYWRHRANELTNQARQILTKL</sequence>
<dbReference type="STRING" id="4829.A0A168RHJ3"/>
<name>A0A168RHJ3_ABSGL</name>
<dbReference type="PROSITE" id="PS50010">
    <property type="entry name" value="DH_2"/>
    <property type="match status" value="1"/>
</dbReference>
<evidence type="ECO:0000259" key="2">
    <source>
        <dbReference type="PROSITE" id="PS50010"/>
    </source>
</evidence>
<organism evidence="3">
    <name type="scientific">Absidia glauca</name>
    <name type="common">Pin mould</name>
    <dbReference type="NCBI Taxonomy" id="4829"/>
    <lineage>
        <taxon>Eukaryota</taxon>
        <taxon>Fungi</taxon>
        <taxon>Fungi incertae sedis</taxon>
        <taxon>Mucoromycota</taxon>
        <taxon>Mucoromycotina</taxon>
        <taxon>Mucoromycetes</taxon>
        <taxon>Mucorales</taxon>
        <taxon>Cunninghamellaceae</taxon>
        <taxon>Absidia</taxon>
    </lineage>
</organism>
<feature type="compositionally biased region" description="Polar residues" evidence="1">
    <location>
        <begin position="664"/>
        <end position="673"/>
    </location>
</feature>
<dbReference type="SMART" id="SM00325">
    <property type="entry name" value="RhoGEF"/>
    <property type="match status" value="1"/>
</dbReference>
<feature type="compositionally biased region" description="Low complexity" evidence="1">
    <location>
        <begin position="633"/>
        <end position="663"/>
    </location>
</feature>
<dbReference type="InterPro" id="IPR035899">
    <property type="entry name" value="DBL_dom_sf"/>
</dbReference>
<dbReference type="SUPFAM" id="SSF48065">
    <property type="entry name" value="DBL homology domain (DH-domain)"/>
    <property type="match status" value="1"/>
</dbReference>
<feature type="domain" description="DH" evidence="2">
    <location>
        <begin position="100"/>
        <end position="283"/>
    </location>
</feature>
<dbReference type="InParanoid" id="A0A168RHJ3"/>
<dbReference type="EMBL" id="LT554635">
    <property type="protein sequence ID" value="SAM06953.1"/>
    <property type="molecule type" value="Genomic_DNA"/>
</dbReference>
<feature type="compositionally biased region" description="Polar residues" evidence="1">
    <location>
        <begin position="726"/>
        <end position="737"/>
    </location>
</feature>
<feature type="compositionally biased region" description="Polar residues" evidence="1">
    <location>
        <begin position="686"/>
        <end position="707"/>
    </location>
</feature>
<dbReference type="Pfam" id="PF00621">
    <property type="entry name" value="RhoGEF"/>
    <property type="match status" value="1"/>
</dbReference>
<gene>
    <name evidence="3" type="primary">ABSGL_12586.1 scaffold 12955</name>
</gene>
<reference evidence="3" key="1">
    <citation type="submission" date="2016-04" db="EMBL/GenBank/DDBJ databases">
        <authorList>
            <person name="Evans L.H."/>
            <person name="Alamgir A."/>
            <person name="Owens N."/>
            <person name="Weber N.D."/>
            <person name="Virtaneva K."/>
            <person name="Barbian K."/>
            <person name="Babar A."/>
            <person name="Rosenke K."/>
        </authorList>
    </citation>
    <scope>NUCLEOTIDE SEQUENCE [LARGE SCALE GENOMIC DNA]</scope>
    <source>
        <strain evidence="3">CBS 101.48</strain>
    </source>
</reference>
<dbReference type="OrthoDB" id="2282447at2759"/>
<dbReference type="Proteomes" id="UP000078561">
    <property type="component" value="Unassembled WGS sequence"/>
</dbReference>
<dbReference type="GO" id="GO:0005737">
    <property type="term" value="C:cytoplasm"/>
    <property type="evidence" value="ECO:0007669"/>
    <property type="project" value="TreeGrafter"/>
</dbReference>
<keyword evidence="4" id="KW-1185">Reference proteome</keyword>
<evidence type="ECO:0000313" key="4">
    <source>
        <dbReference type="Proteomes" id="UP000078561"/>
    </source>
</evidence>
<feature type="region of interest" description="Disordered" evidence="1">
    <location>
        <begin position="726"/>
        <end position="759"/>
    </location>
</feature>
<evidence type="ECO:0000313" key="3">
    <source>
        <dbReference type="EMBL" id="SAM06953.1"/>
    </source>
</evidence>